<name>A0A9Q6HNY5_9STAP</name>
<keyword evidence="2" id="KW-0472">Membrane</keyword>
<evidence type="ECO:0000256" key="1">
    <source>
        <dbReference type="SAM" id="MobiDB-lite"/>
    </source>
</evidence>
<dbReference type="AlphaFoldDB" id="A0A9Q6HNY5"/>
<feature type="region of interest" description="Disordered" evidence="1">
    <location>
        <begin position="1"/>
        <end position="22"/>
    </location>
</feature>
<accession>A0A9Q6HNY5</accession>
<reference evidence="4" key="2">
    <citation type="submission" date="2018-03" db="EMBL/GenBank/DDBJ databases">
        <authorList>
            <person name="Naushad S."/>
        </authorList>
    </citation>
    <scope>NUCLEOTIDE SEQUENCE</scope>
    <source>
        <strain evidence="3">SNUC 1084</strain>
        <strain evidence="4">SNUC 1231</strain>
    </source>
</reference>
<dbReference type="EMBL" id="PZFQ01000024">
    <property type="protein sequence ID" value="PTI75270.1"/>
    <property type="molecule type" value="Genomic_DNA"/>
</dbReference>
<evidence type="ECO:0000313" key="6">
    <source>
        <dbReference type="Proteomes" id="UP000241960"/>
    </source>
</evidence>
<gene>
    <name evidence="3" type="ORF">BU057_07460</name>
    <name evidence="4" type="ORF">BU058_08145</name>
</gene>
<dbReference type="GeneID" id="93721163"/>
<dbReference type="Proteomes" id="UP000240859">
    <property type="component" value="Unassembled WGS sequence"/>
</dbReference>
<protein>
    <submittedName>
        <fullName evidence="4">Uncharacterized protein</fullName>
    </submittedName>
</protein>
<dbReference type="Proteomes" id="UP000241960">
    <property type="component" value="Unassembled WGS sequence"/>
</dbReference>
<evidence type="ECO:0000256" key="2">
    <source>
        <dbReference type="SAM" id="Phobius"/>
    </source>
</evidence>
<evidence type="ECO:0000313" key="5">
    <source>
        <dbReference type="Proteomes" id="UP000240859"/>
    </source>
</evidence>
<evidence type="ECO:0000313" key="3">
    <source>
        <dbReference type="EMBL" id="PTI68798.1"/>
    </source>
</evidence>
<feature type="transmembrane region" description="Helical" evidence="2">
    <location>
        <begin position="48"/>
        <end position="71"/>
    </location>
</feature>
<reference evidence="5 6" key="1">
    <citation type="journal article" date="2016" name="Front. Microbiol.">
        <title>Comprehensive Phylogenetic Analysis of Bovine Non-aureus Staphylococci Species Based on Whole-Genome Sequencing.</title>
        <authorList>
            <person name="Naushad S."/>
            <person name="Barkema H.W."/>
            <person name="Luby C."/>
            <person name="Condas L.A."/>
            <person name="Nobrega D.B."/>
            <person name="Carson D.A."/>
            <person name="De Buck J."/>
        </authorList>
    </citation>
    <scope>NUCLEOTIDE SEQUENCE [LARGE SCALE GENOMIC DNA]</scope>
    <source>
        <strain evidence="3 5">SNUC 1084</strain>
        <strain evidence="4 6">SNUC 1231</strain>
    </source>
</reference>
<organism evidence="4 6">
    <name type="scientific">Staphylococcus succinus</name>
    <dbReference type="NCBI Taxonomy" id="61015"/>
    <lineage>
        <taxon>Bacteria</taxon>
        <taxon>Bacillati</taxon>
        <taxon>Bacillota</taxon>
        <taxon>Bacilli</taxon>
        <taxon>Bacillales</taxon>
        <taxon>Staphylococcaceae</taxon>
        <taxon>Staphylococcus</taxon>
    </lineage>
</organism>
<sequence>MAQNDQPKVIDPDDERYKDSDYFKKGDARPNDRNFKTYKYTRNTGCGCGPLGCGSGCFTLILLSLFLTYLINLLF</sequence>
<evidence type="ECO:0000313" key="4">
    <source>
        <dbReference type="EMBL" id="PTI75270.1"/>
    </source>
</evidence>
<feature type="compositionally biased region" description="Basic and acidic residues" evidence="1">
    <location>
        <begin position="8"/>
        <end position="22"/>
    </location>
</feature>
<keyword evidence="5" id="KW-1185">Reference proteome</keyword>
<comment type="caution">
    <text evidence="4">The sequence shown here is derived from an EMBL/GenBank/DDBJ whole genome shotgun (WGS) entry which is preliminary data.</text>
</comment>
<proteinExistence type="predicted"/>
<dbReference type="RefSeq" id="WP_046837228.1">
    <property type="nucleotide sequence ID" value="NZ_CP018199.1"/>
</dbReference>
<dbReference type="EMBL" id="PZFR01000037">
    <property type="protein sequence ID" value="PTI68798.1"/>
    <property type="molecule type" value="Genomic_DNA"/>
</dbReference>
<keyword evidence="2" id="KW-0812">Transmembrane</keyword>
<keyword evidence="2" id="KW-1133">Transmembrane helix</keyword>